<dbReference type="OrthoDB" id="268835at2"/>
<feature type="domain" description="DTW" evidence="6">
    <location>
        <begin position="8"/>
        <end position="196"/>
    </location>
</feature>
<protein>
    <recommendedName>
        <fullName evidence="1">tRNA-uridine aminocarboxypropyltransferase</fullName>
        <ecNumber evidence="1">2.5.1.25</ecNumber>
    </recommendedName>
</protein>
<dbReference type="PANTHER" id="PTHR21392">
    <property type="entry name" value="TRNA-URIDINE AMINOCARBOXYPROPYLTRANSFERASE 2"/>
    <property type="match status" value="1"/>
</dbReference>
<evidence type="ECO:0000256" key="2">
    <source>
        <dbReference type="ARBA" id="ARBA00022679"/>
    </source>
</evidence>
<keyword evidence="2" id="KW-0808">Transferase</keyword>
<evidence type="ECO:0000256" key="4">
    <source>
        <dbReference type="ARBA" id="ARBA00022694"/>
    </source>
</evidence>
<evidence type="ECO:0000313" key="7">
    <source>
        <dbReference type="EMBL" id="ONM45282.1"/>
    </source>
</evidence>
<dbReference type="STRING" id="254161.SAMN05216256_11329"/>
<dbReference type="EC" id="2.5.1.25" evidence="1"/>
<dbReference type="RefSeq" id="WP_083724785.1">
    <property type="nucleotide sequence ID" value="NZ_FOUD01000013.1"/>
</dbReference>
<comment type="similarity">
    <text evidence="5">Belongs to the TDD superfamily. DTWD2 family.</text>
</comment>
<keyword evidence="3" id="KW-0949">S-adenosyl-L-methionine</keyword>
<dbReference type="AlphaFoldDB" id="A0A1S8DKV5"/>
<keyword evidence="4" id="KW-0819">tRNA processing</keyword>
<keyword evidence="8" id="KW-1185">Reference proteome</keyword>
<evidence type="ECO:0000256" key="5">
    <source>
        <dbReference type="ARBA" id="ARBA00034489"/>
    </source>
</evidence>
<gene>
    <name evidence="7" type="ORF">BXT89_03625</name>
</gene>
<organism evidence="7 8">
    <name type="scientific">Halopseudomonas pachastrellae</name>
    <dbReference type="NCBI Taxonomy" id="254161"/>
    <lineage>
        <taxon>Bacteria</taxon>
        <taxon>Pseudomonadati</taxon>
        <taxon>Pseudomonadota</taxon>
        <taxon>Gammaproteobacteria</taxon>
        <taxon>Pseudomonadales</taxon>
        <taxon>Pseudomonadaceae</taxon>
        <taxon>Halopseudomonas</taxon>
    </lineage>
</organism>
<dbReference type="Pfam" id="PF03942">
    <property type="entry name" value="DTW"/>
    <property type="match status" value="1"/>
</dbReference>
<dbReference type="GO" id="GO:0008033">
    <property type="term" value="P:tRNA processing"/>
    <property type="evidence" value="ECO:0007669"/>
    <property type="project" value="UniProtKB-KW"/>
</dbReference>
<evidence type="ECO:0000259" key="6">
    <source>
        <dbReference type="SMART" id="SM01144"/>
    </source>
</evidence>
<evidence type="ECO:0000256" key="1">
    <source>
        <dbReference type="ARBA" id="ARBA00012386"/>
    </source>
</evidence>
<dbReference type="InterPro" id="IPR039262">
    <property type="entry name" value="DTWD2/TAPT"/>
</dbReference>
<sequence length="213" mass="23545">MSANPSVGRVRCPVCARPQAQCLCSLIPRLWPPTQVLVIQHPDEASHALNTARLLVPGLVNAHLLVTENLQEHPAWIRRLQDPQWRNELLFPGERAQVLAPAPADVRPRRLVLLDGTWRKARKLVYLNPVLQTMAQVCLPDGLVSRYRLRKVPQPGALSTIEAGAEALAVLHPGFDKHALLAPFEALIEGQIRAMGQARYLQNYGAGPDRAGE</sequence>
<accession>A0A1S8DKV5</accession>
<dbReference type="SMART" id="SM01144">
    <property type="entry name" value="DTW"/>
    <property type="match status" value="1"/>
</dbReference>
<reference evidence="7 8" key="1">
    <citation type="submission" date="2017-01" db="EMBL/GenBank/DDBJ databases">
        <title>Draft genome sequence of Pseudomonas pachastrellae type strain CCUG 46540T from a deep sea.</title>
        <authorList>
            <person name="Gomila M."/>
            <person name="Mulet M."/>
            <person name="Lalucat J."/>
            <person name="Garcia-Valdes E."/>
        </authorList>
    </citation>
    <scope>NUCLEOTIDE SEQUENCE [LARGE SCALE GENOMIC DNA]</scope>
    <source>
        <strain evidence="7 8">CCUG 46540</strain>
    </source>
</reference>
<dbReference type="PANTHER" id="PTHR21392:SF0">
    <property type="entry name" value="TRNA-URIDINE AMINOCARBOXYPROPYLTRANSFERASE 2"/>
    <property type="match status" value="1"/>
</dbReference>
<dbReference type="EMBL" id="MUBC01000005">
    <property type="protein sequence ID" value="ONM45282.1"/>
    <property type="molecule type" value="Genomic_DNA"/>
</dbReference>
<dbReference type="InterPro" id="IPR005636">
    <property type="entry name" value="DTW"/>
</dbReference>
<name>A0A1S8DKV5_9GAMM</name>
<dbReference type="Proteomes" id="UP000242847">
    <property type="component" value="Unassembled WGS sequence"/>
</dbReference>
<proteinExistence type="inferred from homology"/>
<evidence type="ECO:0000313" key="8">
    <source>
        <dbReference type="Proteomes" id="UP000242847"/>
    </source>
</evidence>
<dbReference type="GO" id="GO:0016432">
    <property type="term" value="F:tRNA-uridine aminocarboxypropyltransferase activity"/>
    <property type="evidence" value="ECO:0007669"/>
    <property type="project" value="UniProtKB-EC"/>
</dbReference>
<comment type="caution">
    <text evidence="7">The sequence shown here is derived from an EMBL/GenBank/DDBJ whole genome shotgun (WGS) entry which is preliminary data.</text>
</comment>
<evidence type="ECO:0000256" key="3">
    <source>
        <dbReference type="ARBA" id="ARBA00022691"/>
    </source>
</evidence>